<evidence type="ECO:0000313" key="6">
    <source>
        <dbReference type="Proteomes" id="UP000305067"/>
    </source>
</evidence>
<evidence type="ECO:0008006" key="7">
    <source>
        <dbReference type="Google" id="ProtNLM"/>
    </source>
</evidence>
<gene>
    <name evidence="5" type="ORF">BDV98DRAFT_612418</name>
</gene>
<accession>A0A5C3QJH2</accession>
<evidence type="ECO:0000256" key="2">
    <source>
        <dbReference type="ARBA" id="ARBA00022670"/>
    </source>
</evidence>
<keyword evidence="4" id="KW-0788">Thiol protease</keyword>
<dbReference type="SUPFAM" id="SSF53182">
    <property type="entry name" value="Pyrrolidone carboxyl peptidase (pyroglutamate aminopeptidase)"/>
    <property type="match status" value="1"/>
</dbReference>
<proteinExistence type="inferred from homology"/>
<dbReference type="InterPro" id="IPR016125">
    <property type="entry name" value="Peptidase_C15-like"/>
</dbReference>
<evidence type="ECO:0000256" key="1">
    <source>
        <dbReference type="ARBA" id="ARBA00006641"/>
    </source>
</evidence>
<dbReference type="Gene3D" id="3.40.630.20">
    <property type="entry name" value="Peptidase C15, pyroglutamyl peptidase I-like"/>
    <property type="match status" value="1"/>
</dbReference>
<dbReference type="PANTHER" id="PTHR23402:SF1">
    <property type="entry name" value="PYROGLUTAMYL-PEPTIDASE I"/>
    <property type="match status" value="1"/>
</dbReference>
<organism evidence="5 6">
    <name type="scientific">Pterulicium gracile</name>
    <dbReference type="NCBI Taxonomy" id="1884261"/>
    <lineage>
        <taxon>Eukaryota</taxon>
        <taxon>Fungi</taxon>
        <taxon>Dikarya</taxon>
        <taxon>Basidiomycota</taxon>
        <taxon>Agaricomycotina</taxon>
        <taxon>Agaricomycetes</taxon>
        <taxon>Agaricomycetidae</taxon>
        <taxon>Agaricales</taxon>
        <taxon>Pleurotineae</taxon>
        <taxon>Pterulaceae</taxon>
        <taxon>Pterulicium</taxon>
    </lineage>
</organism>
<dbReference type="Proteomes" id="UP000305067">
    <property type="component" value="Unassembled WGS sequence"/>
</dbReference>
<name>A0A5C3QJH2_9AGAR</name>
<evidence type="ECO:0000256" key="4">
    <source>
        <dbReference type="ARBA" id="ARBA00022807"/>
    </source>
</evidence>
<keyword evidence="6" id="KW-1185">Reference proteome</keyword>
<evidence type="ECO:0000256" key="3">
    <source>
        <dbReference type="ARBA" id="ARBA00022801"/>
    </source>
</evidence>
<dbReference type="EMBL" id="ML178824">
    <property type="protein sequence ID" value="TFL01498.1"/>
    <property type="molecule type" value="Genomic_DNA"/>
</dbReference>
<dbReference type="InterPro" id="IPR036440">
    <property type="entry name" value="Peptidase_C15-like_sf"/>
</dbReference>
<dbReference type="Pfam" id="PF01470">
    <property type="entry name" value="Peptidase_C15"/>
    <property type="match status" value="1"/>
</dbReference>
<reference evidence="5 6" key="1">
    <citation type="journal article" date="2019" name="Nat. Ecol. Evol.">
        <title>Megaphylogeny resolves global patterns of mushroom evolution.</title>
        <authorList>
            <person name="Varga T."/>
            <person name="Krizsan K."/>
            <person name="Foldi C."/>
            <person name="Dima B."/>
            <person name="Sanchez-Garcia M."/>
            <person name="Sanchez-Ramirez S."/>
            <person name="Szollosi G.J."/>
            <person name="Szarkandi J.G."/>
            <person name="Papp V."/>
            <person name="Albert L."/>
            <person name="Andreopoulos W."/>
            <person name="Angelini C."/>
            <person name="Antonin V."/>
            <person name="Barry K.W."/>
            <person name="Bougher N.L."/>
            <person name="Buchanan P."/>
            <person name="Buyck B."/>
            <person name="Bense V."/>
            <person name="Catcheside P."/>
            <person name="Chovatia M."/>
            <person name="Cooper J."/>
            <person name="Damon W."/>
            <person name="Desjardin D."/>
            <person name="Finy P."/>
            <person name="Geml J."/>
            <person name="Haridas S."/>
            <person name="Hughes K."/>
            <person name="Justo A."/>
            <person name="Karasinski D."/>
            <person name="Kautmanova I."/>
            <person name="Kiss B."/>
            <person name="Kocsube S."/>
            <person name="Kotiranta H."/>
            <person name="LaButti K.M."/>
            <person name="Lechner B.E."/>
            <person name="Liimatainen K."/>
            <person name="Lipzen A."/>
            <person name="Lukacs Z."/>
            <person name="Mihaltcheva S."/>
            <person name="Morgado L.N."/>
            <person name="Niskanen T."/>
            <person name="Noordeloos M.E."/>
            <person name="Ohm R.A."/>
            <person name="Ortiz-Santana B."/>
            <person name="Ovrebo C."/>
            <person name="Racz N."/>
            <person name="Riley R."/>
            <person name="Savchenko A."/>
            <person name="Shiryaev A."/>
            <person name="Soop K."/>
            <person name="Spirin V."/>
            <person name="Szebenyi C."/>
            <person name="Tomsovsky M."/>
            <person name="Tulloss R.E."/>
            <person name="Uehling J."/>
            <person name="Grigoriev I.V."/>
            <person name="Vagvolgyi C."/>
            <person name="Papp T."/>
            <person name="Martin F.M."/>
            <person name="Miettinen O."/>
            <person name="Hibbett D.S."/>
            <person name="Nagy L.G."/>
        </authorList>
    </citation>
    <scope>NUCLEOTIDE SEQUENCE [LARGE SCALE GENOMIC DNA]</scope>
    <source>
        <strain evidence="5 6">CBS 309.79</strain>
    </source>
</reference>
<comment type="similarity">
    <text evidence="1">Belongs to the peptidase C15 family.</text>
</comment>
<keyword evidence="3" id="KW-0378">Hydrolase</keyword>
<dbReference type="GO" id="GO:0006508">
    <property type="term" value="P:proteolysis"/>
    <property type="evidence" value="ECO:0007669"/>
    <property type="project" value="UniProtKB-KW"/>
</dbReference>
<dbReference type="PANTHER" id="PTHR23402">
    <property type="entry name" value="PROTEASE FAMILY C15 PYROGLUTAMYL-PEPTIDASE I-RELATED"/>
    <property type="match status" value="1"/>
</dbReference>
<dbReference type="OrthoDB" id="407146at2759"/>
<protein>
    <recommendedName>
        <fullName evidence="7">Peptidase C15, pyroglutamyl peptidase I-like protein</fullName>
    </recommendedName>
</protein>
<dbReference type="GO" id="GO:0008234">
    <property type="term" value="F:cysteine-type peptidase activity"/>
    <property type="evidence" value="ECO:0007669"/>
    <property type="project" value="UniProtKB-KW"/>
</dbReference>
<sequence>MPALGSSPIDDKLQGVPRVLITGFGPFRGLATNPSWMAVKQLHNQVINAGTTQRRIHITALEVPVIYETVLKLVPALHARPPILPEYAEIDSLPPPPDGYDLIIHVGLGGTHVLRLEAQAHKHGYTLADITGKPGPLIDGENTPEKRGFDKGYESFGDILRTNVAVEELVGDLQKEGIACFTSYDPGRYLCDFIYYGSMAEARRAAGSEVPRPVLFLHVSGVGQPTTTEEVVVGLVRITAQVLRIMI</sequence>
<dbReference type="AlphaFoldDB" id="A0A5C3QJH2"/>
<evidence type="ECO:0000313" key="5">
    <source>
        <dbReference type="EMBL" id="TFL01498.1"/>
    </source>
</evidence>
<keyword evidence="2" id="KW-0645">Protease</keyword>